<keyword evidence="3" id="KW-0238">DNA-binding</keyword>
<evidence type="ECO:0000256" key="2">
    <source>
        <dbReference type="ARBA" id="ARBA00022747"/>
    </source>
</evidence>
<dbReference type="InterPro" id="IPR000055">
    <property type="entry name" value="Restrct_endonuc_typeI_TRD"/>
</dbReference>
<dbReference type="GO" id="GO:0003677">
    <property type="term" value="F:DNA binding"/>
    <property type="evidence" value="ECO:0007669"/>
    <property type="project" value="UniProtKB-KW"/>
</dbReference>
<proteinExistence type="inferred from homology"/>
<organism evidence="5 6">
    <name type="scientific">Actinoallomurus iriomotensis</name>
    <dbReference type="NCBI Taxonomy" id="478107"/>
    <lineage>
        <taxon>Bacteria</taxon>
        <taxon>Bacillati</taxon>
        <taxon>Actinomycetota</taxon>
        <taxon>Actinomycetes</taxon>
        <taxon>Streptosporangiales</taxon>
        <taxon>Thermomonosporaceae</taxon>
        <taxon>Actinoallomurus</taxon>
    </lineage>
</organism>
<dbReference type="SUPFAM" id="SSF116734">
    <property type="entry name" value="DNA methylase specificity domain"/>
    <property type="match status" value="1"/>
</dbReference>
<sequence>MKTLIGEVPDDWTVADLGDVCDVLAGPSGELARAVDLTESGVPMLAPKDIGDGWILEEGSAHVSPETAGRLERYRLTPGDIIGVRTGSIGRYALAGVEHGGWLFGTACLCIRPKERFDRRYLLHYLRNPAVRDWVRQNSLKSTIHSISRKTIRSIPLVIPPPSVQESVGGLLAALDDKIAIHKEISLKTAELRDLLSPLFLTGSLPRPYGEQLGGDDR</sequence>
<dbReference type="Pfam" id="PF01420">
    <property type="entry name" value="Methylase_S"/>
    <property type="match status" value="1"/>
</dbReference>
<dbReference type="GO" id="GO:0009307">
    <property type="term" value="P:DNA restriction-modification system"/>
    <property type="evidence" value="ECO:0007669"/>
    <property type="project" value="UniProtKB-KW"/>
</dbReference>
<gene>
    <name evidence="5" type="ORF">Airi02_002220</name>
</gene>
<dbReference type="Proteomes" id="UP001165074">
    <property type="component" value="Unassembled WGS sequence"/>
</dbReference>
<dbReference type="CDD" id="cd16961">
    <property type="entry name" value="RMtype1_S_TRD-CR_like"/>
    <property type="match status" value="1"/>
</dbReference>
<dbReference type="EMBL" id="BSTK01000001">
    <property type="protein sequence ID" value="GLY82290.1"/>
    <property type="molecule type" value="Genomic_DNA"/>
</dbReference>
<reference evidence="5" key="1">
    <citation type="submission" date="2023-03" db="EMBL/GenBank/DDBJ databases">
        <title>Actinoallomurus iriomotensis NBRC 103684.</title>
        <authorList>
            <person name="Ichikawa N."/>
            <person name="Sato H."/>
            <person name="Tonouchi N."/>
        </authorList>
    </citation>
    <scope>NUCLEOTIDE SEQUENCE</scope>
    <source>
        <strain evidence="5">NBRC 103684</strain>
    </source>
</reference>
<name>A0A9W6RUW6_9ACTN</name>
<evidence type="ECO:0000256" key="3">
    <source>
        <dbReference type="ARBA" id="ARBA00023125"/>
    </source>
</evidence>
<dbReference type="PANTHER" id="PTHR30408:SF12">
    <property type="entry name" value="TYPE I RESTRICTION ENZYME MJAVIII SPECIFICITY SUBUNIT"/>
    <property type="match status" value="1"/>
</dbReference>
<dbReference type="InterPro" id="IPR052021">
    <property type="entry name" value="Type-I_RS_S_subunit"/>
</dbReference>
<accession>A0A9W6RUW6</accession>
<dbReference type="RefSeq" id="WP_285565934.1">
    <property type="nucleotide sequence ID" value="NZ_BSTK01000001.1"/>
</dbReference>
<protein>
    <recommendedName>
        <fullName evidence="4">Type I restriction modification DNA specificity domain-containing protein</fullName>
    </recommendedName>
</protein>
<evidence type="ECO:0000256" key="1">
    <source>
        <dbReference type="ARBA" id="ARBA00010923"/>
    </source>
</evidence>
<dbReference type="AlphaFoldDB" id="A0A9W6RUW6"/>
<dbReference type="InterPro" id="IPR044946">
    <property type="entry name" value="Restrct_endonuc_typeI_TRD_sf"/>
</dbReference>
<feature type="domain" description="Type I restriction modification DNA specificity" evidence="4">
    <location>
        <begin position="9"/>
        <end position="186"/>
    </location>
</feature>
<keyword evidence="6" id="KW-1185">Reference proteome</keyword>
<comment type="caution">
    <text evidence="5">The sequence shown here is derived from an EMBL/GenBank/DDBJ whole genome shotgun (WGS) entry which is preliminary data.</text>
</comment>
<dbReference type="Gene3D" id="3.90.220.20">
    <property type="entry name" value="DNA methylase specificity domains"/>
    <property type="match status" value="1"/>
</dbReference>
<dbReference type="PANTHER" id="PTHR30408">
    <property type="entry name" value="TYPE-1 RESTRICTION ENZYME ECOKI SPECIFICITY PROTEIN"/>
    <property type="match status" value="1"/>
</dbReference>
<keyword evidence="2" id="KW-0680">Restriction system</keyword>
<evidence type="ECO:0000313" key="6">
    <source>
        <dbReference type="Proteomes" id="UP001165074"/>
    </source>
</evidence>
<comment type="similarity">
    <text evidence="1">Belongs to the type-I restriction system S methylase family.</text>
</comment>
<evidence type="ECO:0000259" key="4">
    <source>
        <dbReference type="Pfam" id="PF01420"/>
    </source>
</evidence>
<evidence type="ECO:0000313" key="5">
    <source>
        <dbReference type="EMBL" id="GLY82290.1"/>
    </source>
</evidence>